<dbReference type="GO" id="GO:0016020">
    <property type="term" value="C:membrane"/>
    <property type="evidence" value="ECO:0007669"/>
    <property type="project" value="UniProtKB-SubCell"/>
</dbReference>
<keyword evidence="4 5" id="KW-0472">Membrane</keyword>
<name>A0AAE0MCF8_9PEZI</name>
<reference evidence="6" key="2">
    <citation type="submission" date="2023-06" db="EMBL/GenBank/DDBJ databases">
        <authorList>
            <consortium name="Lawrence Berkeley National Laboratory"/>
            <person name="Haridas S."/>
            <person name="Hensen N."/>
            <person name="Bonometti L."/>
            <person name="Westerberg I."/>
            <person name="Brannstrom I.O."/>
            <person name="Guillou S."/>
            <person name="Cros-Aarteil S."/>
            <person name="Calhoun S."/>
            <person name="Kuo A."/>
            <person name="Mondo S."/>
            <person name="Pangilinan J."/>
            <person name="Riley R."/>
            <person name="Labutti K."/>
            <person name="Andreopoulos B."/>
            <person name="Lipzen A."/>
            <person name="Chen C."/>
            <person name="Yanf M."/>
            <person name="Daum C."/>
            <person name="Ng V."/>
            <person name="Clum A."/>
            <person name="Steindorff A."/>
            <person name="Ohm R."/>
            <person name="Martin F."/>
            <person name="Silar P."/>
            <person name="Natvig D."/>
            <person name="Lalanne C."/>
            <person name="Gautier V."/>
            <person name="Ament-Velasquez S.L."/>
            <person name="Kruys A."/>
            <person name="Hutchinson M.I."/>
            <person name="Powell A.J."/>
            <person name="Barry K."/>
            <person name="Miller A.N."/>
            <person name="Grigoriev I.V."/>
            <person name="Debuchy R."/>
            <person name="Gladieux P."/>
            <person name="Thoren M.H."/>
            <person name="Johannesson H."/>
        </authorList>
    </citation>
    <scope>NUCLEOTIDE SEQUENCE</scope>
    <source>
        <strain evidence="6">SMH4131-1</strain>
    </source>
</reference>
<dbReference type="InterPro" id="IPR045863">
    <property type="entry name" value="CorA_TM1_TM2"/>
</dbReference>
<sequence length="447" mass="50776">MSALESPRTSHDPQPRPELPVSYLDYLARLKDSKPCLDWLHQFFQWRPHEPEGQMDVFDVVGGRIQVRSSESITLGDRAADVDFRIVQLSYENQETKDLWIPILAWDDKAYVPTPENNLIHFVLPHVRHLLNNFSQRLERFRLDTASALNPDVPDAWDGNVRKEERIYFGVYTYGERISQCATSLDHFLALHQKKPSTALKNATDDFAILLKEAIELRDALHDQLGRRAAILSLQESRKSIQMADSLKTLTQLAFVFTPLNFAMSIFGANIVEFGSGTAPAWALAVTAVVIGLTTMLTWLVWSKIKGTLKAHASHIRAIFKLAQRSPALGLLLLVVLFTSYGAIKRDDPDDLLFDTLGIAPLIKKPEHEYSELERASLSDFEPPPVGTPFLEAFCQNSLRQIATYTSQEGWQLDRFYKPWIRWRRHAAARRAVLRQGSNESGDRNSV</sequence>
<accession>A0AAE0MCF8</accession>
<evidence type="ECO:0000256" key="1">
    <source>
        <dbReference type="ARBA" id="ARBA00004141"/>
    </source>
</evidence>
<reference evidence="6" key="1">
    <citation type="journal article" date="2023" name="Mol. Phylogenet. Evol.">
        <title>Genome-scale phylogeny and comparative genomics of the fungal order Sordariales.</title>
        <authorList>
            <person name="Hensen N."/>
            <person name="Bonometti L."/>
            <person name="Westerberg I."/>
            <person name="Brannstrom I.O."/>
            <person name="Guillou S."/>
            <person name="Cros-Aarteil S."/>
            <person name="Calhoun S."/>
            <person name="Haridas S."/>
            <person name="Kuo A."/>
            <person name="Mondo S."/>
            <person name="Pangilinan J."/>
            <person name="Riley R."/>
            <person name="LaButti K."/>
            <person name="Andreopoulos B."/>
            <person name="Lipzen A."/>
            <person name="Chen C."/>
            <person name="Yan M."/>
            <person name="Daum C."/>
            <person name="Ng V."/>
            <person name="Clum A."/>
            <person name="Steindorff A."/>
            <person name="Ohm R.A."/>
            <person name="Martin F."/>
            <person name="Silar P."/>
            <person name="Natvig D.O."/>
            <person name="Lalanne C."/>
            <person name="Gautier V."/>
            <person name="Ament-Velasquez S.L."/>
            <person name="Kruys A."/>
            <person name="Hutchinson M.I."/>
            <person name="Powell A.J."/>
            <person name="Barry K."/>
            <person name="Miller A.N."/>
            <person name="Grigoriev I.V."/>
            <person name="Debuchy R."/>
            <person name="Gladieux P."/>
            <person name="Hiltunen Thoren M."/>
            <person name="Johannesson H."/>
        </authorList>
    </citation>
    <scope>NUCLEOTIDE SEQUENCE</scope>
    <source>
        <strain evidence="6">SMH4131-1</strain>
    </source>
</reference>
<evidence type="ECO:0000256" key="2">
    <source>
        <dbReference type="ARBA" id="ARBA00022692"/>
    </source>
</evidence>
<evidence type="ECO:0000313" key="7">
    <source>
        <dbReference type="Proteomes" id="UP001286456"/>
    </source>
</evidence>
<evidence type="ECO:0000256" key="3">
    <source>
        <dbReference type="ARBA" id="ARBA00022989"/>
    </source>
</evidence>
<proteinExistence type="predicted"/>
<evidence type="ECO:0000256" key="4">
    <source>
        <dbReference type="ARBA" id="ARBA00023136"/>
    </source>
</evidence>
<protein>
    <submittedName>
        <fullName evidence="6">Uncharacterized protein</fullName>
    </submittedName>
</protein>
<feature type="transmembrane region" description="Helical" evidence="5">
    <location>
        <begin position="281"/>
        <end position="302"/>
    </location>
</feature>
<dbReference type="AlphaFoldDB" id="A0AAE0MCF8"/>
<comment type="subcellular location">
    <subcellularLocation>
        <location evidence="1">Membrane</location>
        <topology evidence="1">Multi-pass membrane protein</topology>
    </subcellularLocation>
</comment>
<dbReference type="Pfam" id="PF01544">
    <property type="entry name" value="CorA"/>
    <property type="match status" value="1"/>
</dbReference>
<dbReference type="SUPFAM" id="SSF144083">
    <property type="entry name" value="Magnesium transport protein CorA, transmembrane region"/>
    <property type="match status" value="1"/>
</dbReference>
<dbReference type="GO" id="GO:0046873">
    <property type="term" value="F:metal ion transmembrane transporter activity"/>
    <property type="evidence" value="ECO:0007669"/>
    <property type="project" value="InterPro"/>
</dbReference>
<evidence type="ECO:0000256" key="5">
    <source>
        <dbReference type="SAM" id="Phobius"/>
    </source>
</evidence>
<keyword evidence="7" id="KW-1185">Reference proteome</keyword>
<evidence type="ECO:0000313" key="6">
    <source>
        <dbReference type="EMBL" id="KAK3327095.1"/>
    </source>
</evidence>
<dbReference type="Proteomes" id="UP001286456">
    <property type="component" value="Unassembled WGS sequence"/>
</dbReference>
<feature type="transmembrane region" description="Helical" evidence="5">
    <location>
        <begin position="249"/>
        <end position="269"/>
    </location>
</feature>
<dbReference type="InterPro" id="IPR002523">
    <property type="entry name" value="MgTranspt_CorA/ZnTranspt_ZntB"/>
</dbReference>
<gene>
    <name evidence="6" type="ORF">B0T19DRAFT_399999</name>
</gene>
<dbReference type="EMBL" id="JAUEPO010000003">
    <property type="protein sequence ID" value="KAK3327095.1"/>
    <property type="molecule type" value="Genomic_DNA"/>
</dbReference>
<feature type="transmembrane region" description="Helical" evidence="5">
    <location>
        <begin position="322"/>
        <end position="344"/>
    </location>
</feature>
<keyword evidence="3 5" id="KW-1133">Transmembrane helix</keyword>
<dbReference type="Gene3D" id="1.20.58.340">
    <property type="entry name" value="Magnesium transport protein CorA, transmembrane region"/>
    <property type="match status" value="1"/>
</dbReference>
<comment type="caution">
    <text evidence="6">The sequence shown here is derived from an EMBL/GenBank/DDBJ whole genome shotgun (WGS) entry which is preliminary data.</text>
</comment>
<keyword evidence="2 5" id="KW-0812">Transmembrane</keyword>
<organism evidence="6 7">
    <name type="scientific">Cercophora scortea</name>
    <dbReference type="NCBI Taxonomy" id="314031"/>
    <lineage>
        <taxon>Eukaryota</taxon>
        <taxon>Fungi</taxon>
        <taxon>Dikarya</taxon>
        <taxon>Ascomycota</taxon>
        <taxon>Pezizomycotina</taxon>
        <taxon>Sordariomycetes</taxon>
        <taxon>Sordariomycetidae</taxon>
        <taxon>Sordariales</taxon>
        <taxon>Lasiosphaeriaceae</taxon>
        <taxon>Cercophora</taxon>
    </lineage>
</organism>